<name>A0ABY4II62_9MICO</name>
<dbReference type="SMART" id="SM00450">
    <property type="entry name" value="RHOD"/>
    <property type="match status" value="1"/>
</dbReference>
<accession>A0ABY4II62</accession>
<organism evidence="2 3">
    <name type="scientific">Microbacterium sufflavum</name>
    <dbReference type="NCBI Taxonomy" id="2851649"/>
    <lineage>
        <taxon>Bacteria</taxon>
        <taxon>Bacillati</taxon>
        <taxon>Actinomycetota</taxon>
        <taxon>Actinomycetes</taxon>
        <taxon>Micrococcales</taxon>
        <taxon>Microbacteriaceae</taxon>
        <taxon>Microbacterium</taxon>
    </lineage>
</organism>
<sequence>MISRSDYFAAKLAYETDPADVHAARTAGEQLVVIDVRSSEAWTQGRVTGAVHMHHSEIAARAPQEISPDAEVVVYCWSPGCNGGTRGAAEFASLGYRVREMIGGFEYWVREGYPVEDADGVHHRPVDPLTGIPRIRTRA</sequence>
<dbReference type="RefSeq" id="WP_136045373.1">
    <property type="nucleotide sequence ID" value="NZ_CP078076.1"/>
</dbReference>
<feature type="domain" description="Rhodanese" evidence="1">
    <location>
        <begin position="27"/>
        <end position="117"/>
    </location>
</feature>
<dbReference type="PANTHER" id="PTHR43031">
    <property type="entry name" value="FAD-DEPENDENT OXIDOREDUCTASE"/>
    <property type="match status" value="1"/>
</dbReference>
<dbReference type="InterPro" id="IPR001763">
    <property type="entry name" value="Rhodanese-like_dom"/>
</dbReference>
<dbReference type="Pfam" id="PF00581">
    <property type="entry name" value="Rhodanese"/>
    <property type="match status" value="1"/>
</dbReference>
<dbReference type="Proteomes" id="UP000831467">
    <property type="component" value="Chromosome"/>
</dbReference>
<dbReference type="PROSITE" id="PS50206">
    <property type="entry name" value="RHODANESE_3"/>
    <property type="match status" value="1"/>
</dbReference>
<dbReference type="EMBL" id="CP078076">
    <property type="protein sequence ID" value="UPL12450.1"/>
    <property type="molecule type" value="Genomic_DNA"/>
</dbReference>
<dbReference type="InterPro" id="IPR050229">
    <property type="entry name" value="GlpE_sulfurtransferase"/>
</dbReference>
<protein>
    <submittedName>
        <fullName evidence="2">Sulfurtransferase</fullName>
    </submittedName>
</protein>
<dbReference type="SUPFAM" id="SSF52821">
    <property type="entry name" value="Rhodanese/Cell cycle control phosphatase"/>
    <property type="match status" value="1"/>
</dbReference>
<dbReference type="PANTHER" id="PTHR43031:SF1">
    <property type="entry name" value="PYRIDINE NUCLEOTIDE-DISULPHIDE OXIDOREDUCTASE"/>
    <property type="match status" value="1"/>
</dbReference>
<dbReference type="InterPro" id="IPR036873">
    <property type="entry name" value="Rhodanese-like_dom_sf"/>
</dbReference>
<evidence type="ECO:0000259" key="1">
    <source>
        <dbReference type="PROSITE" id="PS50206"/>
    </source>
</evidence>
<dbReference type="Gene3D" id="3.40.250.10">
    <property type="entry name" value="Rhodanese-like domain"/>
    <property type="match status" value="1"/>
</dbReference>
<evidence type="ECO:0000313" key="2">
    <source>
        <dbReference type="EMBL" id="UPL12450.1"/>
    </source>
</evidence>
<gene>
    <name evidence="2" type="ORF">KV394_15620</name>
</gene>
<proteinExistence type="predicted"/>
<keyword evidence="3" id="KW-1185">Reference proteome</keyword>
<evidence type="ECO:0000313" key="3">
    <source>
        <dbReference type="Proteomes" id="UP000831467"/>
    </source>
</evidence>
<reference evidence="2 3" key="1">
    <citation type="submission" date="2021-06" db="EMBL/GenBank/DDBJ databases">
        <title>Genome-based taxonomic framework of Microbacterium strains isolated from marine environment, the description of four new species and reclassification of four preexisting species.</title>
        <authorList>
            <person name="Lee S.D."/>
            <person name="Kim S.-M."/>
            <person name="Byeon Y.-S."/>
            <person name="Yang H.L."/>
            <person name="Kim I.S."/>
        </authorList>
    </citation>
    <scope>NUCLEOTIDE SEQUENCE [LARGE SCALE GENOMIC DNA]</scope>
    <source>
        <strain evidence="2 3">SSW1-51</strain>
    </source>
</reference>